<organism evidence="2 3">
    <name type="scientific">Sanguibacter suaedae</name>
    <dbReference type="NCBI Taxonomy" id="2795737"/>
    <lineage>
        <taxon>Bacteria</taxon>
        <taxon>Bacillati</taxon>
        <taxon>Actinomycetota</taxon>
        <taxon>Actinomycetes</taxon>
        <taxon>Micrococcales</taxon>
        <taxon>Sanguibacteraceae</taxon>
        <taxon>Sanguibacter</taxon>
    </lineage>
</organism>
<accession>A0A934I586</accession>
<keyword evidence="3" id="KW-1185">Reference proteome</keyword>
<sequence>MTSSTGTADHPEVVAVDRPGGVDDSPGTLEPARWVSLADLHAARADALTRGWRERRGTGVEHQIEDFLHTYYPARPAQLRRWHPGAGVTLASAPDVPGAAERSTWRWYVVSDTGATLDVAAFLADRGDTVAYVRDLLVSTASRPAALGCFGLHEWAMVYRQGGDTRHSLPLRLGPEGTDAVVEAHPVRCTHIDAFRFFTPEARPLNQLQPTRDTQRDLEQPGCLHAGMDLVRSQTCSSARTEAGRMRQPVKACA</sequence>
<feature type="region of interest" description="Disordered" evidence="1">
    <location>
        <begin position="1"/>
        <end position="29"/>
    </location>
</feature>
<proteinExistence type="predicted"/>
<protein>
    <submittedName>
        <fullName evidence="2">3-methyladenine DNA glycosylase</fullName>
    </submittedName>
</protein>
<dbReference type="RefSeq" id="WP_198733019.1">
    <property type="nucleotide sequence ID" value="NZ_JAEINH010000003.1"/>
</dbReference>
<evidence type="ECO:0000313" key="3">
    <source>
        <dbReference type="Proteomes" id="UP000602087"/>
    </source>
</evidence>
<evidence type="ECO:0000313" key="2">
    <source>
        <dbReference type="EMBL" id="MBI9114481.1"/>
    </source>
</evidence>
<dbReference type="Proteomes" id="UP000602087">
    <property type="component" value="Unassembled WGS sequence"/>
</dbReference>
<evidence type="ECO:0000256" key="1">
    <source>
        <dbReference type="SAM" id="MobiDB-lite"/>
    </source>
</evidence>
<reference evidence="2" key="1">
    <citation type="submission" date="2020-12" db="EMBL/GenBank/DDBJ databases">
        <title>Sanguibacter suaedae sp. nov., isolated from Suaeda aralocaspica.</title>
        <authorList>
            <person name="Ma Q."/>
        </authorList>
    </citation>
    <scope>NUCLEOTIDE SEQUENCE</scope>
    <source>
        <strain evidence="2">YZGR15</strain>
    </source>
</reference>
<dbReference type="AlphaFoldDB" id="A0A934I586"/>
<gene>
    <name evidence="2" type="ORF">JAV76_05580</name>
</gene>
<comment type="caution">
    <text evidence="2">The sequence shown here is derived from an EMBL/GenBank/DDBJ whole genome shotgun (WGS) entry which is preliminary data.</text>
</comment>
<name>A0A934I586_9MICO</name>
<dbReference type="EMBL" id="JAEINH010000003">
    <property type="protein sequence ID" value="MBI9114481.1"/>
    <property type="molecule type" value="Genomic_DNA"/>
</dbReference>